<dbReference type="Gene3D" id="3.90.190.10">
    <property type="entry name" value="Protein tyrosine phosphatase superfamily"/>
    <property type="match status" value="1"/>
</dbReference>
<comment type="similarity">
    <text evidence="1">Belongs to the protein-tyrosine phosphatase family. Non-receptor class dual specificity subfamily.</text>
</comment>
<dbReference type="InterPro" id="IPR029021">
    <property type="entry name" value="Prot-tyrosine_phosphatase-like"/>
</dbReference>
<dbReference type="InterPro" id="IPR020422">
    <property type="entry name" value="TYR_PHOSPHATASE_DUAL_dom"/>
</dbReference>
<feature type="domain" description="Tyrosine specific protein phosphatases" evidence="6">
    <location>
        <begin position="194"/>
        <end position="252"/>
    </location>
</feature>
<dbReference type="InterPro" id="IPR000340">
    <property type="entry name" value="Dual-sp_phosphatase_cat-dom"/>
</dbReference>
<dbReference type="AlphaFoldDB" id="A0A5J4WM35"/>
<dbReference type="InterPro" id="IPR016130">
    <property type="entry name" value="Tyr_Pase_AS"/>
</dbReference>
<dbReference type="InterPro" id="IPR001763">
    <property type="entry name" value="Rhodanese-like_dom"/>
</dbReference>
<evidence type="ECO:0000313" key="8">
    <source>
        <dbReference type="EMBL" id="KAA6396040.1"/>
    </source>
</evidence>
<keyword evidence="8" id="KW-0418">Kinase</keyword>
<dbReference type="Proteomes" id="UP000324800">
    <property type="component" value="Unassembled WGS sequence"/>
</dbReference>
<evidence type="ECO:0000313" key="9">
    <source>
        <dbReference type="Proteomes" id="UP000324800"/>
    </source>
</evidence>
<keyword evidence="4" id="KW-0904">Protein phosphatase</keyword>
<dbReference type="EC" id="3.1.3.48" evidence="2"/>
<keyword evidence="3" id="KW-0378">Hydrolase</keyword>
<evidence type="ECO:0000256" key="4">
    <source>
        <dbReference type="ARBA" id="ARBA00022912"/>
    </source>
</evidence>
<comment type="caution">
    <text evidence="8">The sequence shown here is derived from an EMBL/GenBank/DDBJ whole genome shotgun (WGS) entry which is preliminary data.</text>
</comment>
<evidence type="ECO:0000259" key="6">
    <source>
        <dbReference type="PROSITE" id="PS50056"/>
    </source>
</evidence>
<feature type="domain" description="Tyrosine-protein phosphatase" evidence="5">
    <location>
        <begin position="132"/>
        <end position="273"/>
    </location>
</feature>
<dbReference type="PROSITE" id="PS50056">
    <property type="entry name" value="TYR_PHOSPHATASE_2"/>
    <property type="match status" value="1"/>
</dbReference>
<dbReference type="PROSITE" id="PS50206">
    <property type="entry name" value="RHODANESE_3"/>
    <property type="match status" value="1"/>
</dbReference>
<proteinExistence type="inferred from homology"/>
<accession>A0A5J4WM35</accession>
<protein>
    <recommendedName>
        <fullName evidence="2">protein-tyrosine-phosphatase</fullName>
        <ecNumber evidence="2">3.1.3.48</ecNumber>
    </recommendedName>
</protein>
<dbReference type="SUPFAM" id="SSF52799">
    <property type="entry name" value="(Phosphotyrosine protein) phosphatases II"/>
    <property type="match status" value="1"/>
</dbReference>
<dbReference type="SMART" id="SM00195">
    <property type="entry name" value="DSPc"/>
    <property type="match status" value="1"/>
</dbReference>
<dbReference type="Gene3D" id="3.40.250.10">
    <property type="entry name" value="Rhodanese-like domain"/>
    <property type="match status" value="1"/>
</dbReference>
<dbReference type="GO" id="GO:0043409">
    <property type="term" value="P:negative regulation of MAPK cascade"/>
    <property type="evidence" value="ECO:0007669"/>
    <property type="project" value="TreeGrafter"/>
</dbReference>
<evidence type="ECO:0000256" key="2">
    <source>
        <dbReference type="ARBA" id="ARBA00013064"/>
    </source>
</evidence>
<dbReference type="EMBL" id="SNRW01001533">
    <property type="protein sequence ID" value="KAA6396040.1"/>
    <property type="molecule type" value="Genomic_DNA"/>
</dbReference>
<evidence type="ECO:0000259" key="5">
    <source>
        <dbReference type="PROSITE" id="PS50054"/>
    </source>
</evidence>
<dbReference type="GO" id="GO:0016301">
    <property type="term" value="F:kinase activity"/>
    <property type="evidence" value="ECO:0007669"/>
    <property type="project" value="UniProtKB-KW"/>
</dbReference>
<dbReference type="CDD" id="cd14498">
    <property type="entry name" value="DSP"/>
    <property type="match status" value="1"/>
</dbReference>
<dbReference type="GO" id="GO:0005737">
    <property type="term" value="C:cytoplasm"/>
    <property type="evidence" value="ECO:0007669"/>
    <property type="project" value="TreeGrafter"/>
</dbReference>
<dbReference type="SUPFAM" id="SSF52821">
    <property type="entry name" value="Rhodanese/Cell cycle control phosphatase"/>
    <property type="match status" value="1"/>
</dbReference>
<evidence type="ECO:0000259" key="7">
    <source>
        <dbReference type="PROSITE" id="PS50206"/>
    </source>
</evidence>
<feature type="domain" description="Rhodanese" evidence="7">
    <location>
        <begin position="10"/>
        <end position="36"/>
    </location>
</feature>
<dbReference type="Pfam" id="PF00782">
    <property type="entry name" value="DSPc"/>
    <property type="match status" value="1"/>
</dbReference>
<evidence type="ECO:0000256" key="1">
    <source>
        <dbReference type="ARBA" id="ARBA00008601"/>
    </source>
</evidence>
<dbReference type="OrthoDB" id="10252009at2759"/>
<gene>
    <name evidence="8" type="ORF">EZS28_008431</name>
</gene>
<organism evidence="8 9">
    <name type="scientific">Streblomastix strix</name>
    <dbReference type="NCBI Taxonomy" id="222440"/>
    <lineage>
        <taxon>Eukaryota</taxon>
        <taxon>Metamonada</taxon>
        <taxon>Preaxostyla</taxon>
        <taxon>Oxymonadida</taxon>
        <taxon>Streblomastigidae</taxon>
        <taxon>Streblomastix</taxon>
    </lineage>
</organism>
<name>A0A5J4WM35_9EUKA</name>
<dbReference type="InterPro" id="IPR000387">
    <property type="entry name" value="Tyr_Pase_dom"/>
</dbReference>
<reference evidence="8 9" key="1">
    <citation type="submission" date="2019-03" db="EMBL/GenBank/DDBJ databases">
        <title>Single cell metagenomics reveals metabolic interactions within the superorganism composed of flagellate Streblomastix strix and complex community of Bacteroidetes bacteria on its surface.</title>
        <authorList>
            <person name="Treitli S.C."/>
            <person name="Kolisko M."/>
            <person name="Husnik F."/>
            <person name="Keeling P."/>
            <person name="Hampl V."/>
        </authorList>
    </citation>
    <scope>NUCLEOTIDE SEQUENCE [LARGE SCALE GENOMIC DNA]</scope>
    <source>
        <strain evidence="8">ST1C</strain>
    </source>
</reference>
<dbReference type="GO" id="GO:0004725">
    <property type="term" value="F:protein tyrosine phosphatase activity"/>
    <property type="evidence" value="ECO:0007669"/>
    <property type="project" value="UniProtKB-EC"/>
</dbReference>
<sequence length="337" mass="39033">MICQGSFTQVIVDVRNKEAFDEYHVISSINIDIHSFYQKFHHTSALPFSEVVLQDKAIISYVSISPKKFFIVGSIELSDLVPFEIEQIFRPIADDERLIILNDSFVNLLTKYRQIICNKASPASNKQNLANLPNEIIPNLFLGGWMGLHNFQMLDEMKIDLVINCAAETNYYEQGSQSRQFIHFQINDVPSQQLPFEKGVEVIEQALSSEKQVLVHCQMGKSRSASIVAAYLIYKFKLTAFEALNIIQTQRPIVRPNDGFLKQLYRWELKTLEENYILEKHSNDKTRKIKMVLNSKIESHVCTRREENSVVFIKFCAIEQYRAQFKIDRQAQLRTKA</sequence>
<dbReference type="InterPro" id="IPR036873">
    <property type="entry name" value="Rhodanese-like_dom_sf"/>
</dbReference>
<dbReference type="PANTHER" id="PTHR10159">
    <property type="entry name" value="DUAL SPECIFICITY PROTEIN PHOSPHATASE"/>
    <property type="match status" value="1"/>
</dbReference>
<keyword evidence="8" id="KW-0808">Transferase</keyword>
<dbReference type="PROSITE" id="PS50054">
    <property type="entry name" value="TYR_PHOSPHATASE_DUAL"/>
    <property type="match status" value="1"/>
</dbReference>
<dbReference type="PROSITE" id="PS00383">
    <property type="entry name" value="TYR_PHOSPHATASE_1"/>
    <property type="match status" value="1"/>
</dbReference>
<dbReference type="PANTHER" id="PTHR10159:SF519">
    <property type="entry name" value="DUAL SPECIFICITY PROTEIN PHOSPHATASE MPK3"/>
    <property type="match status" value="1"/>
</dbReference>
<evidence type="ECO:0000256" key="3">
    <source>
        <dbReference type="ARBA" id="ARBA00022801"/>
    </source>
</evidence>